<dbReference type="PANTHER" id="PTHR24567">
    <property type="entry name" value="CRP FAMILY TRANSCRIPTIONAL REGULATORY PROTEIN"/>
    <property type="match status" value="1"/>
</dbReference>
<dbReference type="RefSeq" id="WP_171160846.1">
    <property type="nucleotide sequence ID" value="NZ_CP053073.1"/>
</dbReference>
<name>A0A6M4H3E7_9PROT</name>
<dbReference type="AlphaFoldDB" id="A0A6M4H3E7"/>
<organism evidence="2 3">
    <name type="scientific">Usitatibacter palustris</name>
    <dbReference type="NCBI Taxonomy" id="2732487"/>
    <lineage>
        <taxon>Bacteria</taxon>
        <taxon>Pseudomonadati</taxon>
        <taxon>Pseudomonadota</taxon>
        <taxon>Betaproteobacteria</taxon>
        <taxon>Nitrosomonadales</taxon>
        <taxon>Usitatibacteraceae</taxon>
        <taxon>Usitatibacter</taxon>
    </lineage>
</organism>
<dbReference type="InterPro" id="IPR014710">
    <property type="entry name" value="RmlC-like_jellyroll"/>
</dbReference>
<dbReference type="InterPro" id="IPR000595">
    <property type="entry name" value="cNMP-bd_dom"/>
</dbReference>
<reference evidence="2 3" key="1">
    <citation type="submission" date="2020-04" db="EMBL/GenBank/DDBJ databases">
        <title>Usitatibacter rugosus gen. nov., sp. nov. and Usitatibacter palustris sp. nov., novel members of Usitatibacteraceae fam. nov. within the order Nitrosomonadales isolated from soil.</title>
        <authorList>
            <person name="Huber K.J."/>
            <person name="Neumann-Schaal M."/>
            <person name="Geppert A."/>
            <person name="Luckner M."/>
            <person name="Wanner G."/>
            <person name="Overmann J."/>
        </authorList>
    </citation>
    <scope>NUCLEOTIDE SEQUENCE [LARGE SCALE GENOMIC DNA]</scope>
    <source>
        <strain evidence="2 3">Swamp67</strain>
    </source>
</reference>
<proteinExistence type="predicted"/>
<dbReference type="Proteomes" id="UP000503096">
    <property type="component" value="Chromosome"/>
</dbReference>
<evidence type="ECO:0000313" key="2">
    <source>
        <dbReference type="EMBL" id="QJR14056.1"/>
    </source>
</evidence>
<gene>
    <name evidence="2" type="ORF">DSM104440_00848</name>
</gene>
<dbReference type="SMART" id="SM00100">
    <property type="entry name" value="cNMP"/>
    <property type="match status" value="1"/>
</dbReference>
<dbReference type="InterPro" id="IPR050397">
    <property type="entry name" value="Env_Response_Regulators"/>
</dbReference>
<evidence type="ECO:0000313" key="3">
    <source>
        <dbReference type="Proteomes" id="UP000503096"/>
    </source>
</evidence>
<evidence type="ECO:0000259" key="1">
    <source>
        <dbReference type="PROSITE" id="PS50042"/>
    </source>
</evidence>
<protein>
    <recommendedName>
        <fullName evidence="1">Cyclic nucleotide-binding domain-containing protein</fullName>
    </recommendedName>
</protein>
<dbReference type="InParanoid" id="A0A6M4H3E7"/>
<accession>A0A6M4H3E7</accession>
<dbReference type="SUPFAM" id="SSF51206">
    <property type="entry name" value="cAMP-binding domain-like"/>
    <property type="match status" value="1"/>
</dbReference>
<dbReference type="PANTHER" id="PTHR24567:SF74">
    <property type="entry name" value="HTH-TYPE TRANSCRIPTIONAL REGULATOR ARCR"/>
    <property type="match status" value="1"/>
</dbReference>
<dbReference type="Pfam" id="PF00027">
    <property type="entry name" value="cNMP_binding"/>
    <property type="match status" value="1"/>
</dbReference>
<sequence length="173" mass="18860">MRKVLLIFGQLTDGDVEWLASSGERVHVDKGSTLIPLASRIDTIYFVLDGKLAVKAANGTLVAHLESGEIIGEMSLVDPAPTAVSVEVESDTTVLKIANDKVQAKLASDSAFASRFYRALCVFLADRLRHNTLRMGYGGAFDQHAKDELNDDLLDNVHLAGARFDRMLKRMAG</sequence>
<dbReference type="PROSITE" id="PS50042">
    <property type="entry name" value="CNMP_BINDING_3"/>
    <property type="match status" value="1"/>
</dbReference>
<feature type="domain" description="Cyclic nucleotide-binding" evidence="1">
    <location>
        <begin position="7"/>
        <end position="103"/>
    </location>
</feature>
<dbReference type="Gene3D" id="2.60.120.10">
    <property type="entry name" value="Jelly Rolls"/>
    <property type="match status" value="1"/>
</dbReference>
<dbReference type="CDD" id="cd00038">
    <property type="entry name" value="CAP_ED"/>
    <property type="match status" value="1"/>
</dbReference>
<dbReference type="GO" id="GO:0003700">
    <property type="term" value="F:DNA-binding transcription factor activity"/>
    <property type="evidence" value="ECO:0007669"/>
    <property type="project" value="TreeGrafter"/>
</dbReference>
<dbReference type="InterPro" id="IPR018490">
    <property type="entry name" value="cNMP-bd_dom_sf"/>
</dbReference>
<keyword evidence="3" id="KW-1185">Reference proteome</keyword>
<dbReference type="KEGG" id="upl:DSM104440_00848"/>
<dbReference type="EMBL" id="CP053073">
    <property type="protein sequence ID" value="QJR14056.1"/>
    <property type="molecule type" value="Genomic_DNA"/>
</dbReference>
<dbReference type="GO" id="GO:0005829">
    <property type="term" value="C:cytosol"/>
    <property type="evidence" value="ECO:0007669"/>
    <property type="project" value="TreeGrafter"/>
</dbReference>